<evidence type="ECO:0000256" key="4">
    <source>
        <dbReference type="ARBA" id="ARBA00022777"/>
    </source>
</evidence>
<dbReference type="Proteomes" id="UP000241769">
    <property type="component" value="Unassembled WGS sequence"/>
</dbReference>
<reference evidence="9 10" key="1">
    <citation type="journal article" date="2018" name="Genome Biol. Evol.">
        <title>Multiple Roots of Fruiting Body Formation in Amoebozoa.</title>
        <authorList>
            <person name="Hillmann F."/>
            <person name="Forbes G."/>
            <person name="Novohradska S."/>
            <person name="Ferling I."/>
            <person name="Riege K."/>
            <person name="Groth M."/>
            <person name="Westermann M."/>
            <person name="Marz M."/>
            <person name="Spaller T."/>
            <person name="Winckler T."/>
            <person name="Schaap P."/>
            <person name="Glockner G."/>
        </authorList>
    </citation>
    <scope>NUCLEOTIDE SEQUENCE [LARGE SCALE GENOMIC DNA]</scope>
    <source>
        <strain evidence="9 10">Jena</strain>
    </source>
</reference>
<keyword evidence="4 9" id="KW-0808">Transferase</keyword>
<evidence type="ECO:0000259" key="8">
    <source>
        <dbReference type="PROSITE" id="PS50011"/>
    </source>
</evidence>
<dbReference type="PROSITE" id="PS00108">
    <property type="entry name" value="PROTEIN_KINASE_ST"/>
    <property type="match status" value="1"/>
</dbReference>
<sequence>MAKIDKKSNLAQYVNLKEVANGSHSTVYIAEDSVSGRNVVIKKLGKDHFPMHRVENEVRALVELSKIQGVVNFYGAFETAKSFWLVFDRLHGVDLFAFLEERDYQPLDEDQVWTIFSQLLKIFNEIHNRGIAHKDIKLENIMVDRQSLNITVIDFGLCELFKARKTSPNAEWLSEDYSGSLEYIAPEKKVCQRQPYSPKKADVWSLGITLYTLLFGEFPLQFTDMCSLVDAQKQRDGIKFEFSDGRQPVSSNVIDIICKMLELNPADRPNLQQLMNHPWVVERREEEQRAL</sequence>
<keyword evidence="2" id="KW-0723">Serine/threonine-protein kinase</keyword>
<organism evidence="9 10">
    <name type="scientific">Planoprotostelium fungivorum</name>
    <dbReference type="NCBI Taxonomy" id="1890364"/>
    <lineage>
        <taxon>Eukaryota</taxon>
        <taxon>Amoebozoa</taxon>
        <taxon>Evosea</taxon>
        <taxon>Variosea</taxon>
        <taxon>Cavosteliida</taxon>
        <taxon>Cavosteliaceae</taxon>
        <taxon>Planoprotostelium</taxon>
    </lineage>
</organism>
<feature type="domain" description="Protein kinase" evidence="8">
    <location>
        <begin position="13"/>
        <end position="280"/>
    </location>
</feature>
<dbReference type="PANTHER" id="PTHR24346:SF30">
    <property type="entry name" value="MATERNAL EMBRYONIC LEUCINE ZIPPER KINASE"/>
    <property type="match status" value="1"/>
</dbReference>
<dbReference type="STRING" id="1890364.A0A2P6MXU1"/>
<dbReference type="SMART" id="SM00220">
    <property type="entry name" value="S_TKc"/>
    <property type="match status" value="1"/>
</dbReference>
<evidence type="ECO:0000256" key="6">
    <source>
        <dbReference type="ARBA" id="ARBA00047899"/>
    </source>
</evidence>
<evidence type="ECO:0000313" key="9">
    <source>
        <dbReference type="EMBL" id="PRP76524.1"/>
    </source>
</evidence>
<protein>
    <recommendedName>
        <fullName evidence="1">non-specific serine/threonine protein kinase</fullName>
        <ecNumber evidence="1">2.7.11.1</ecNumber>
    </recommendedName>
</protein>
<keyword evidence="3" id="KW-0547">Nucleotide-binding</keyword>
<comment type="catalytic activity">
    <reaction evidence="6">
        <text>L-threonyl-[protein] + ATP = O-phospho-L-threonyl-[protein] + ADP + H(+)</text>
        <dbReference type="Rhea" id="RHEA:46608"/>
        <dbReference type="Rhea" id="RHEA-COMP:11060"/>
        <dbReference type="Rhea" id="RHEA-COMP:11605"/>
        <dbReference type="ChEBI" id="CHEBI:15378"/>
        <dbReference type="ChEBI" id="CHEBI:30013"/>
        <dbReference type="ChEBI" id="CHEBI:30616"/>
        <dbReference type="ChEBI" id="CHEBI:61977"/>
        <dbReference type="ChEBI" id="CHEBI:456216"/>
        <dbReference type="EC" id="2.7.11.1"/>
    </reaction>
</comment>
<dbReference type="Gene3D" id="1.10.510.10">
    <property type="entry name" value="Transferase(Phosphotransferase) domain 1"/>
    <property type="match status" value="1"/>
</dbReference>
<dbReference type="GO" id="GO:0004674">
    <property type="term" value="F:protein serine/threonine kinase activity"/>
    <property type="evidence" value="ECO:0007669"/>
    <property type="project" value="UniProtKB-KW"/>
</dbReference>
<evidence type="ECO:0000256" key="1">
    <source>
        <dbReference type="ARBA" id="ARBA00012513"/>
    </source>
</evidence>
<name>A0A2P6MXU1_9EUKA</name>
<dbReference type="GO" id="GO:0005737">
    <property type="term" value="C:cytoplasm"/>
    <property type="evidence" value="ECO:0007669"/>
    <property type="project" value="TreeGrafter"/>
</dbReference>
<dbReference type="GO" id="GO:0005524">
    <property type="term" value="F:ATP binding"/>
    <property type="evidence" value="ECO:0007669"/>
    <property type="project" value="UniProtKB-KW"/>
</dbReference>
<evidence type="ECO:0000256" key="2">
    <source>
        <dbReference type="ARBA" id="ARBA00022527"/>
    </source>
</evidence>
<accession>A0A2P6MXU1</accession>
<evidence type="ECO:0000256" key="7">
    <source>
        <dbReference type="ARBA" id="ARBA00048679"/>
    </source>
</evidence>
<evidence type="ECO:0000256" key="3">
    <source>
        <dbReference type="ARBA" id="ARBA00022741"/>
    </source>
</evidence>
<dbReference type="InterPro" id="IPR011009">
    <property type="entry name" value="Kinase-like_dom_sf"/>
</dbReference>
<keyword evidence="10" id="KW-1185">Reference proteome</keyword>
<dbReference type="InterPro" id="IPR000719">
    <property type="entry name" value="Prot_kinase_dom"/>
</dbReference>
<dbReference type="EC" id="2.7.11.1" evidence="1"/>
<dbReference type="SUPFAM" id="SSF56112">
    <property type="entry name" value="Protein kinase-like (PK-like)"/>
    <property type="match status" value="1"/>
</dbReference>
<dbReference type="InterPro" id="IPR008271">
    <property type="entry name" value="Ser/Thr_kinase_AS"/>
</dbReference>
<keyword evidence="4 9" id="KW-0418">Kinase</keyword>
<dbReference type="PANTHER" id="PTHR24346">
    <property type="entry name" value="MAP/MICROTUBULE AFFINITY-REGULATING KINASE"/>
    <property type="match status" value="1"/>
</dbReference>
<comment type="catalytic activity">
    <reaction evidence="7">
        <text>L-seryl-[protein] + ATP = O-phospho-L-seryl-[protein] + ADP + H(+)</text>
        <dbReference type="Rhea" id="RHEA:17989"/>
        <dbReference type="Rhea" id="RHEA-COMP:9863"/>
        <dbReference type="Rhea" id="RHEA-COMP:11604"/>
        <dbReference type="ChEBI" id="CHEBI:15378"/>
        <dbReference type="ChEBI" id="CHEBI:29999"/>
        <dbReference type="ChEBI" id="CHEBI:30616"/>
        <dbReference type="ChEBI" id="CHEBI:83421"/>
        <dbReference type="ChEBI" id="CHEBI:456216"/>
        <dbReference type="EC" id="2.7.11.1"/>
    </reaction>
</comment>
<dbReference type="InParanoid" id="A0A2P6MXU1"/>
<evidence type="ECO:0000313" key="10">
    <source>
        <dbReference type="Proteomes" id="UP000241769"/>
    </source>
</evidence>
<proteinExistence type="predicted"/>
<evidence type="ECO:0000256" key="5">
    <source>
        <dbReference type="ARBA" id="ARBA00022840"/>
    </source>
</evidence>
<comment type="caution">
    <text evidence="9">The sequence shown here is derived from an EMBL/GenBank/DDBJ whole genome shotgun (WGS) entry which is preliminary data.</text>
</comment>
<dbReference type="GO" id="GO:0035556">
    <property type="term" value="P:intracellular signal transduction"/>
    <property type="evidence" value="ECO:0007669"/>
    <property type="project" value="TreeGrafter"/>
</dbReference>
<gene>
    <name evidence="9" type="ORF">PROFUN_15098</name>
</gene>
<dbReference type="PROSITE" id="PS50011">
    <property type="entry name" value="PROTEIN_KINASE_DOM"/>
    <property type="match status" value="1"/>
</dbReference>
<dbReference type="EMBL" id="MDYQ01000319">
    <property type="protein sequence ID" value="PRP76524.1"/>
    <property type="molecule type" value="Genomic_DNA"/>
</dbReference>
<dbReference type="FunFam" id="1.10.510.10:FF:000571">
    <property type="entry name" value="Maternal embryonic leucine zipper kinase"/>
    <property type="match status" value="1"/>
</dbReference>
<dbReference type="AlphaFoldDB" id="A0A2P6MXU1"/>
<dbReference type="Pfam" id="PF00069">
    <property type="entry name" value="Pkinase"/>
    <property type="match status" value="1"/>
</dbReference>
<keyword evidence="5" id="KW-0067">ATP-binding</keyword>
<dbReference type="OrthoDB" id="63267at2759"/>